<evidence type="ECO:0000256" key="1">
    <source>
        <dbReference type="ARBA" id="ARBA00023186"/>
    </source>
</evidence>
<dbReference type="AlphaFoldDB" id="K0R7E2"/>
<dbReference type="PANTHER" id="PTHR12658">
    <property type="entry name" value="BETA-TUBULIN COFACTOR D"/>
    <property type="match status" value="1"/>
</dbReference>
<dbReference type="InterPro" id="IPR058033">
    <property type="entry name" value="ARM_TBCD_2nd"/>
</dbReference>
<dbReference type="InterPro" id="IPR016024">
    <property type="entry name" value="ARM-type_fold"/>
</dbReference>
<keyword evidence="5" id="KW-1185">Reference proteome</keyword>
<gene>
    <name evidence="4" type="ORF">THAOC_33273</name>
</gene>
<dbReference type="Gene3D" id="1.25.10.10">
    <property type="entry name" value="Leucine-rich Repeat Variant"/>
    <property type="match status" value="2"/>
</dbReference>
<dbReference type="GO" id="GO:0000226">
    <property type="term" value="P:microtubule cytoskeleton organization"/>
    <property type="evidence" value="ECO:0007669"/>
    <property type="project" value="TreeGrafter"/>
</dbReference>
<evidence type="ECO:0000313" key="5">
    <source>
        <dbReference type="Proteomes" id="UP000266841"/>
    </source>
</evidence>
<accession>K0R7E2</accession>
<keyword evidence="1" id="KW-0143">Chaperone</keyword>
<dbReference type="Pfam" id="PF23579">
    <property type="entry name" value="ARM_TBCD"/>
    <property type="match status" value="2"/>
</dbReference>
<dbReference type="SUPFAM" id="SSF48371">
    <property type="entry name" value="ARM repeat"/>
    <property type="match status" value="1"/>
</dbReference>
<dbReference type="InterPro" id="IPR011989">
    <property type="entry name" value="ARM-like"/>
</dbReference>
<dbReference type="OrthoDB" id="10253476at2759"/>
<dbReference type="GO" id="GO:0007021">
    <property type="term" value="P:tubulin complex assembly"/>
    <property type="evidence" value="ECO:0007669"/>
    <property type="project" value="InterPro"/>
</dbReference>
<dbReference type="GO" id="GO:0005096">
    <property type="term" value="F:GTPase activator activity"/>
    <property type="evidence" value="ECO:0007669"/>
    <property type="project" value="InterPro"/>
</dbReference>
<evidence type="ECO:0000259" key="3">
    <source>
        <dbReference type="Pfam" id="PF25767"/>
    </source>
</evidence>
<dbReference type="Pfam" id="PF12612">
    <property type="entry name" value="TFCD_C"/>
    <property type="match status" value="1"/>
</dbReference>
<dbReference type="InterPro" id="IPR022577">
    <property type="entry name" value="TBCD_C"/>
</dbReference>
<dbReference type="Proteomes" id="UP000266841">
    <property type="component" value="Unassembled WGS sequence"/>
</dbReference>
<comment type="caution">
    <text evidence="4">The sequence shown here is derived from an EMBL/GenBank/DDBJ whole genome shotgun (WGS) entry which is preliminary data.</text>
</comment>
<protein>
    <submittedName>
        <fullName evidence="4">Uncharacterized protein</fullName>
    </submittedName>
</protein>
<reference evidence="4 5" key="1">
    <citation type="journal article" date="2012" name="Genome Biol.">
        <title>Genome and low-iron response of an oceanic diatom adapted to chronic iron limitation.</title>
        <authorList>
            <person name="Lommer M."/>
            <person name="Specht M."/>
            <person name="Roy A.S."/>
            <person name="Kraemer L."/>
            <person name="Andreson R."/>
            <person name="Gutowska M.A."/>
            <person name="Wolf J."/>
            <person name="Bergner S.V."/>
            <person name="Schilhabel M.B."/>
            <person name="Klostermeier U.C."/>
            <person name="Beiko R.G."/>
            <person name="Rosenstiel P."/>
            <person name="Hippler M."/>
            <person name="Laroche J."/>
        </authorList>
    </citation>
    <scope>NUCLEOTIDE SEQUENCE [LARGE SCALE GENOMIC DNA]</scope>
    <source>
        <strain evidence="4 5">CCMP1005</strain>
    </source>
</reference>
<dbReference type="PANTHER" id="PTHR12658:SF0">
    <property type="entry name" value="TUBULIN-SPECIFIC CHAPERONE D"/>
    <property type="match status" value="1"/>
</dbReference>
<dbReference type="OMA" id="EPHEAWH"/>
<dbReference type="EMBL" id="AGNL01046420">
    <property type="protein sequence ID" value="EJK47969.1"/>
    <property type="molecule type" value="Genomic_DNA"/>
</dbReference>
<dbReference type="GO" id="GO:0007023">
    <property type="term" value="P:post-chaperonin tubulin folding pathway"/>
    <property type="evidence" value="ECO:0007669"/>
    <property type="project" value="InterPro"/>
</dbReference>
<evidence type="ECO:0000313" key="4">
    <source>
        <dbReference type="EMBL" id="EJK47969.1"/>
    </source>
</evidence>
<sequence>MDATFESTFFAERQEVLQLIDIVSGAALDDMRIDDDETTADTVQTGEGTKIIETTPNEALARLRTILDKYLECPSLLDPSLEILIRRLSKPSQSIIRELFVLHTCQSEDDNNMSHGEETCRKLDTLMHLLSAIYAISKVRGRKNIQRLMPHDVADVEPVLAMLRWFGWMDRVQSSDCLKAGEESNLVPGARTLVHLLERNDSTEAKVWESINTLLTWLGILSLVPFDLDTIDSSTETLTDGKPMTLVQSILKTSASHLDDHGATRDTAAACLASLLSRPDLEELELEGFIVWSSRTILSFRTGVINDALPHAQLPLPDGSKPSNFRVMGVIQTLAAIFKCGHRSTLLSTKQRLAGVEALWEQCILLAECRVVNGSIILRKLLVKLFARIGCAYLPPRVATWRYSRGKRSLLDNLINGGNEAAQTKENTRADDSRSDVLFHVPDQVEDAMGQLLRSLTDSATIVRWSAAKGIGRLTERLPSTCADDVLDAILVSFADVDKDQAWHGACLALAELARRGLLLPRRLPEVVPLIVQSIGYDCKRGQHSVGSHVRDAACYTMWAFSRAYSPTILNDYIQEMSEALVVASLFDREVNCRRAASAAFQESVGRLGNIHKHGISILTTADYFALGNRNESFLTLAPEIAKFEEYQIPMIRHLADVKSVHWDVQVRQLASRSLAKISVINPAYIISSVLPRLLDQCFSEDLATRHGSLLAVAEVTIKSLPLDDSTRTIIADLIPSIEKRRLYRGRGGEVMRAAACRLIECISVSRLPLSVKQQVRLLDSIDACLVHPTEGIQKIAAQALGALMYHYFPVGKSGPSSRLQGRVVDKYIGIIGSEDNPAATRGFCLALGHLPPKLLAPSSVVLDSILSCLIDASRKDTLVGNEGDAETRRNALLSLVKVCTAVGLVTNEKSPSDSCPLNKCQLERVFKSMFEALQDYSTDRRGDVGSWSRMVAIDGIVTLAYLAIRATTTFPHSCKAHAATEKLADAPSLSQRRVQRLKPCGRSFRLTYFDENLAHSILDALLKQLGEKLDTVRCKAGESLERLLFSSDPQFPFVPHRELFLQAFRIGNVKTWSDPSVTFPLLFRVISIDDFATPILAGAVISVGGLTESVAKSSCAALFDWVKCLRSTKTLSKLTKMGEGEDLY</sequence>
<feature type="domain" description="Tubulin-folding cofactor D C-terminal" evidence="2">
    <location>
        <begin position="1016"/>
        <end position="1137"/>
    </location>
</feature>
<dbReference type="Pfam" id="PF25767">
    <property type="entry name" value="ARM_TBCD_2nd"/>
    <property type="match status" value="1"/>
</dbReference>
<dbReference type="eggNOG" id="KOG1943">
    <property type="taxonomic scope" value="Eukaryota"/>
</dbReference>
<evidence type="ECO:0000259" key="2">
    <source>
        <dbReference type="Pfam" id="PF12612"/>
    </source>
</evidence>
<organism evidence="4 5">
    <name type="scientific">Thalassiosira oceanica</name>
    <name type="common">Marine diatom</name>
    <dbReference type="NCBI Taxonomy" id="159749"/>
    <lineage>
        <taxon>Eukaryota</taxon>
        <taxon>Sar</taxon>
        <taxon>Stramenopiles</taxon>
        <taxon>Ochrophyta</taxon>
        <taxon>Bacillariophyta</taxon>
        <taxon>Coscinodiscophyceae</taxon>
        <taxon>Thalassiosirophycidae</taxon>
        <taxon>Thalassiosirales</taxon>
        <taxon>Thalassiosiraceae</taxon>
        <taxon>Thalassiosira</taxon>
    </lineage>
</organism>
<name>K0R7E2_THAOC</name>
<dbReference type="InterPro" id="IPR033162">
    <property type="entry name" value="TBCD"/>
</dbReference>
<dbReference type="GO" id="GO:0048487">
    <property type="term" value="F:beta-tubulin binding"/>
    <property type="evidence" value="ECO:0007669"/>
    <property type="project" value="InterPro"/>
</dbReference>
<feature type="domain" description="Tubulin-folding cofactor D ARM repeats" evidence="3">
    <location>
        <begin position="378"/>
        <end position="616"/>
    </location>
</feature>
<proteinExistence type="predicted"/>